<organism evidence="1 2">
    <name type="scientific">Tilletia indica</name>
    <dbReference type="NCBI Taxonomy" id="43049"/>
    <lineage>
        <taxon>Eukaryota</taxon>
        <taxon>Fungi</taxon>
        <taxon>Dikarya</taxon>
        <taxon>Basidiomycota</taxon>
        <taxon>Ustilaginomycotina</taxon>
        <taxon>Exobasidiomycetes</taxon>
        <taxon>Tilletiales</taxon>
        <taxon>Tilletiaceae</taxon>
        <taxon>Tilletia</taxon>
    </lineage>
</organism>
<sequence length="174" mass="18611">MEANEEEYWRKNSGMDVRRPLPGERNGAQMLRMAIDAYQQGRRRGSTLATAYSRGKVPATSAAAVSSSSNNPLTPTLVLKNLSETSQREATHFLDAVRTTSPEGAVADKLLLTGGAGPSAVGSSVKAGLTSAQRYIHLADALFLRASRDGTDGSGVVEELRRQAHMLWTAPAKL</sequence>
<evidence type="ECO:0000313" key="1">
    <source>
        <dbReference type="EMBL" id="KAE8240546.1"/>
    </source>
</evidence>
<protein>
    <submittedName>
        <fullName evidence="1">Uncharacterized protein</fullName>
    </submittedName>
</protein>
<proteinExistence type="predicted"/>
<name>A0A8T8SHP3_9BASI</name>
<keyword evidence="2" id="KW-1185">Reference proteome</keyword>
<dbReference type="Proteomes" id="UP000077521">
    <property type="component" value="Unassembled WGS sequence"/>
</dbReference>
<accession>A0A8T8SHP3</accession>
<dbReference type="EMBL" id="LWDF02001057">
    <property type="protein sequence ID" value="KAE8240546.1"/>
    <property type="molecule type" value="Genomic_DNA"/>
</dbReference>
<gene>
    <name evidence="1" type="ORF">A4X13_0g7743</name>
</gene>
<comment type="caution">
    <text evidence="1">The sequence shown here is derived from an EMBL/GenBank/DDBJ whole genome shotgun (WGS) entry which is preliminary data.</text>
</comment>
<evidence type="ECO:0000313" key="2">
    <source>
        <dbReference type="Proteomes" id="UP000077521"/>
    </source>
</evidence>
<reference evidence="1" key="2">
    <citation type="journal article" date="2019" name="IMA Fungus">
        <title>Genome sequencing and comparison of five Tilletia species to identify candidate genes for the detection of regulated species infecting wheat.</title>
        <authorList>
            <person name="Nguyen H.D.T."/>
            <person name="Sultana T."/>
            <person name="Kesanakurti P."/>
            <person name="Hambleton S."/>
        </authorList>
    </citation>
    <scope>NUCLEOTIDE SEQUENCE</scope>
    <source>
        <strain evidence="1">DAOMC 236416</strain>
    </source>
</reference>
<dbReference type="AlphaFoldDB" id="A0A8T8SHP3"/>
<reference evidence="1" key="1">
    <citation type="submission" date="2016-04" db="EMBL/GenBank/DDBJ databases">
        <authorList>
            <person name="Nguyen H.D."/>
            <person name="Samba Siva P."/>
            <person name="Cullis J."/>
            <person name="Levesque C.A."/>
            <person name="Hambleton S."/>
        </authorList>
    </citation>
    <scope>NUCLEOTIDE SEQUENCE</scope>
    <source>
        <strain evidence="1">DAOMC 236416</strain>
    </source>
</reference>